<reference evidence="6 7" key="1">
    <citation type="submission" date="2019-06" db="EMBL/GenBank/DDBJ databases">
        <title>Paenimaribius caenipelagi gen. nov., sp. nov., isolated from a tidal flat.</title>
        <authorList>
            <person name="Yoon J.-H."/>
        </authorList>
    </citation>
    <scope>NUCLEOTIDE SEQUENCE [LARGE SCALE GENOMIC DNA]</scope>
    <source>
        <strain evidence="6 7">JBTF-M29</strain>
    </source>
</reference>
<dbReference type="GO" id="GO:0003700">
    <property type="term" value="F:DNA-binding transcription factor activity"/>
    <property type="evidence" value="ECO:0007669"/>
    <property type="project" value="TreeGrafter"/>
</dbReference>
<sequence length="243" mass="27491">MTTDCTDCPLRRLAVFDNATDTELDFIQRFKAGELQIEAGTTLMVEGERSAHLYTVLSGMGLRYKTLHDRRRQVINFVFPGDFIGIQSALGRDMTQSIEATTDMTLCVFPADRVWSLFKSHPSVAFNLTWVAATEEHFLSEILTAVGQRKATELIAWGVLRLWERGASLGLVENGAMPLPYRQRDAADALGISLVHFNKTMHKLTDQGLFEWRDDRLRVYEIDKLRELAMVCGGPLLDKRPLI</sequence>
<keyword evidence="2" id="KW-0238">DNA-binding</keyword>
<keyword evidence="1" id="KW-0805">Transcription regulation</keyword>
<accession>A0A547Q5Q7</accession>
<evidence type="ECO:0000313" key="6">
    <source>
        <dbReference type="EMBL" id="TRD21677.1"/>
    </source>
</evidence>
<protein>
    <submittedName>
        <fullName evidence="6">Crp/Fnr family transcriptional regulator</fullName>
    </submittedName>
</protein>
<name>A0A547Q5Q7_9RHOB</name>
<dbReference type="AlphaFoldDB" id="A0A547Q5Q7"/>
<dbReference type="SUPFAM" id="SSF51206">
    <property type="entry name" value="cAMP-binding domain-like"/>
    <property type="match status" value="1"/>
</dbReference>
<dbReference type="CDD" id="cd00038">
    <property type="entry name" value="CAP_ED"/>
    <property type="match status" value="1"/>
</dbReference>
<dbReference type="InterPro" id="IPR012318">
    <property type="entry name" value="HTH_CRP"/>
</dbReference>
<dbReference type="GO" id="GO:0005829">
    <property type="term" value="C:cytosol"/>
    <property type="evidence" value="ECO:0007669"/>
    <property type="project" value="TreeGrafter"/>
</dbReference>
<dbReference type="RefSeq" id="WP_142834287.1">
    <property type="nucleotide sequence ID" value="NZ_VFSV01000010.1"/>
</dbReference>
<dbReference type="EMBL" id="VFSV01000010">
    <property type="protein sequence ID" value="TRD21677.1"/>
    <property type="molecule type" value="Genomic_DNA"/>
</dbReference>
<dbReference type="PANTHER" id="PTHR24567:SF26">
    <property type="entry name" value="REGULATORY PROTEIN YEIL"/>
    <property type="match status" value="1"/>
</dbReference>
<keyword evidence="3" id="KW-0804">Transcription</keyword>
<dbReference type="PANTHER" id="PTHR24567">
    <property type="entry name" value="CRP FAMILY TRANSCRIPTIONAL REGULATORY PROTEIN"/>
    <property type="match status" value="1"/>
</dbReference>
<evidence type="ECO:0000256" key="3">
    <source>
        <dbReference type="ARBA" id="ARBA00023163"/>
    </source>
</evidence>
<comment type="caution">
    <text evidence="6">The sequence shown here is derived from an EMBL/GenBank/DDBJ whole genome shotgun (WGS) entry which is preliminary data.</text>
</comment>
<dbReference type="InterPro" id="IPR050397">
    <property type="entry name" value="Env_Response_Regulators"/>
</dbReference>
<organism evidence="6 7">
    <name type="scientific">Palleronia caenipelagi</name>
    <dbReference type="NCBI Taxonomy" id="2489174"/>
    <lineage>
        <taxon>Bacteria</taxon>
        <taxon>Pseudomonadati</taxon>
        <taxon>Pseudomonadota</taxon>
        <taxon>Alphaproteobacteria</taxon>
        <taxon>Rhodobacterales</taxon>
        <taxon>Roseobacteraceae</taxon>
        <taxon>Palleronia</taxon>
    </lineage>
</organism>
<dbReference type="InterPro" id="IPR036390">
    <property type="entry name" value="WH_DNA-bd_sf"/>
</dbReference>
<evidence type="ECO:0000259" key="5">
    <source>
        <dbReference type="Pfam" id="PF13545"/>
    </source>
</evidence>
<dbReference type="InterPro" id="IPR014710">
    <property type="entry name" value="RmlC-like_jellyroll"/>
</dbReference>
<dbReference type="GO" id="GO:0003677">
    <property type="term" value="F:DNA binding"/>
    <property type="evidence" value="ECO:0007669"/>
    <property type="project" value="UniProtKB-KW"/>
</dbReference>
<dbReference type="Pfam" id="PF13545">
    <property type="entry name" value="HTH_Crp_2"/>
    <property type="match status" value="1"/>
</dbReference>
<feature type="domain" description="Cyclic nucleotide-binding" evidence="4">
    <location>
        <begin position="36"/>
        <end position="121"/>
    </location>
</feature>
<dbReference type="SUPFAM" id="SSF46785">
    <property type="entry name" value="Winged helix' DNA-binding domain"/>
    <property type="match status" value="1"/>
</dbReference>
<dbReference type="OrthoDB" id="7584044at2"/>
<proteinExistence type="predicted"/>
<dbReference type="Gene3D" id="1.10.10.10">
    <property type="entry name" value="Winged helix-like DNA-binding domain superfamily/Winged helix DNA-binding domain"/>
    <property type="match status" value="1"/>
</dbReference>
<dbReference type="InterPro" id="IPR000595">
    <property type="entry name" value="cNMP-bd_dom"/>
</dbReference>
<dbReference type="Proteomes" id="UP000318590">
    <property type="component" value="Unassembled WGS sequence"/>
</dbReference>
<feature type="domain" description="HTH crp-type" evidence="5">
    <location>
        <begin position="174"/>
        <end position="228"/>
    </location>
</feature>
<keyword evidence="7" id="KW-1185">Reference proteome</keyword>
<dbReference type="Pfam" id="PF00027">
    <property type="entry name" value="cNMP_binding"/>
    <property type="match status" value="1"/>
</dbReference>
<evidence type="ECO:0000313" key="7">
    <source>
        <dbReference type="Proteomes" id="UP000318590"/>
    </source>
</evidence>
<evidence type="ECO:0000256" key="1">
    <source>
        <dbReference type="ARBA" id="ARBA00023015"/>
    </source>
</evidence>
<evidence type="ECO:0000256" key="2">
    <source>
        <dbReference type="ARBA" id="ARBA00023125"/>
    </source>
</evidence>
<dbReference type="InterPro" id="IPR036388">
    <property type="entry name" value="WH-like_DNA-bd_sf"/>
</dbReference>
<dbReference type="Gene3D" id="2.60.120.10">
    <property type="entry name" value="Jelly Rolls"/>
    <property type="match status" value="1"/>
</dbReference>
<evidence type="ECO:0000259" key="4">
    <source>
        <dbReference type="Pfam" id="PF00027"/>
    </source>
</evidence>
<dbReference type="InterPro" id="IPR018490">
    <property type="entry name" value="cNMP-bd_dom_sf"/>
</dbReference>
<gene>
    <name evidence="6" type="ORF">FEV53_08020</name>
</gene>